<dbReference type="InterPro" id="IPR017871">
    <property type="entry name" value="ABC_transporter-like_CS"/>
</dbReference>
<feature type="domain" description="ABC transporter" evidence="5">
    <location>
        <begin position="7"/>
        <end position="254"/>
    </location>
</feature>
<dbReference type="PANTHER" id="PTHR43776">
    <property type="entry name" value="TRANSPORT ATP-BINDING PROTEIN"/>
    <property type="match status" value="1"/>
</dbReference>
<keyword evidence="7" id="KW-1185">Reference proteome</keyword>
<keyword evidence="4 6" id="KW-0067">ATP-binding</keyword>
<dbReference type="InterPro" id="IPR027417">
    <property type="entry name" value="P-loop_NTPase"/>
</dbReference>
<dbReference type="SUPFAM" id="SSF52540">
    <property type="entry name" value="P-loop containing nucleoside triphosphate hydrolases"/>
    <property type="match status" value="1"/>
</dbReference>
<dbReference type="Pfam" id="PF08352">
    <property type="entry name" value="oligo_HPY"/>
    <property type="match status" value="1"/>
</dbReference>
<gene>
    <name evidence="6" type="ORF">CWR45_06440</name>
</gene>
<evidence type="ECO:0000313" key="7">
    <source>
        <dbReference type="Proteomes" id="UP000256520"/>
    </source>
</evidence>
<organism evidence="6 7">
    <name type="scientific">Oceanobacillus chungangensis</name>
    <dbReference type="NCBI Taxonomy" id="1229152"/>
    <lineage>
        <taxon>Bacteria</taxon>
        <taxon>Bacillati</taxon>
        <taxon>Bacillota</taxon>
        <taxon>Bacilli</taxon>
        <taxon>Bacillales</taxon>
        <taxon>Bacillaceae</taxon>
        <taxon>Oceanobacillus</taxon>
    </lineage>
</organism>
<dbReference type="EMBL" id="PIOD01000006">
    <property type="protein sequence ID" value="RDW19710.1"/>
    <property type="molecule type" value="Genomic_DNA"/>
</dbReference>
<dbReference type="GO" id="GO:0005524">
    <property type="term" value="F:ATP binding"/>
    <property type="evidence" value="ECO:0007669"/>
    <property type="project" value="UniProtKB-KW"/>
</dbReference>
<comment type="similarity">
    <text evidence="1">Belongs to the ABC transporter superfamily.</text>
</comment>
<dbReference type="GO" id="GO:0055085">
    <property type="term" value="P:transmembrane transport"/>
    <property type="evidence" value="ECO:0007669"/>
    <property type="project" value="UniProtKB-ARBA"/>
</dbReference>
<dbReference type="GO" id="GO:0015833">
    <property type="term" value="P:peptide transport"/>
    <property type="evidence" value="ECO:0007669"/>
    <property type="project" value="InterPro"/>
</dbReference>
<dbReference type="PANTHER" id="PTHR43776:SF7">
    <property type="entry name" value="D,D-DIPEPTIDE TRANSPORT ATP-BINDING PROTEIN DDPF-RELATED"/>
    <property type="match status" value="1"/>
</dbReference>
<reference evidence="7" key="1">
    <citation type="submission" date="2017-11" db="EMBL/GenBank/DDBJ databases">
        <authorList>
            <person name="Zhu W."/>
        </authorList>
    </citation>
    <scope>NUCLEOTIDE SEQUENCE [LARGE SCALE GENOMIC DNA]</scope>
    <source>
        <strain evidence="7">CAU 1051</strain>
    </source>
</reference>
<dbReference type="RefSeq" id="WP_115749059.1">
    <property type="nucleotide sequence ID" value="NZ_PIOD01000006.1"/>
</dbReference>
<evidence type="ECO:0000256" key="2">
    <source>
        <dbReference type="ARBA" id="ARBA00022448"/>
    </source>
</evidence>
<accession>A0A3D8PU77</accession>
<dbReference type="InterPro" id="IPR050319">
    <property type="entry name" value="ABC_transp_ATP-bind"/>
</dbReference>
<dbReference type="OrthoDB" id="9802264at2"/>
<dbReference type="InterPro" id="IPR013563">
    <property type="entry name" value="Oligopep_ABC_C"/>
</dbReference>
<dbReference type="Pfam" id="PF00005">
    <property type="entry name" value="ABC_tran"/>
    <property type="match status" value="1"/>
</dbReference>
<dbReference type="GO" id="GO:0016887">
    <property type="term" value="F:ATP hydrolysis activity"/>
    <property type="evidence" value="ECO:0007669"/>
    <property type="project" value="InterPro"/>
</dbReference>
<evidence type="ECO:0000256" key="3">
    <source>
        <dbReference type="ARBA" id="ARBA00022741"/>
    </source>
</evidence>
<dbReference type="AlphaFoldDB" id="A0A3D8PU77"/>
<proteinExistence type="inferred from homology"/>
<dbReference type="PROSITE" id="PS00211">
    <property type="entry name" value="ABC_TRANSPORTER_1"/>
    <property type="match status" value="1"/>
</dbReference>
<dbReference type="InterPro" id="IPR003439">
    <property type="entry name" value="ABC_transporter-like_ATP-bd"/>
</dbReference>
<dbReference type="SMART" id="SM00382">
    <property type="entry name" value="AAA"/>
    <property type="match status" value="1"/>
</dbReference>
<protein>
    <submittedName>
        <fullName evidence="6">Peptide ABC transporter ATP-binding protein</fullName>
    </submittedName>
</protein>
<evidence type="ECO:0000313" key="6">
    <source>
        <dbReference type="EMBL" id="RDW19710.1"/>
    </source>
</evidence>
<dbReference type="Gene3D" id="3.40.50.300">
    <property type="entry name" value="P-loop containing nucleotide triphosphate hydrolases"/>
    <property type="match status" value="1"/>
</dbReference>
<dbReference type="PROSITE" id="PS50893">
    <property type="entry name" value="ABC_TRANSPORTER_2"/>
    <property type="match status" value="1"/>
</dbReference>
<dbReference type="InterPro" id="IPR003593">
    <property type="entry name" value="AAA+_ATPase"/>
</dbReference>
<dbReference type="Proteomes" id="UP000256520">
    <property type="component" value="Unassembled WGS sequence"/>
</dbReference>
<sequence>MNSDSILEVRHLKQYFHVNKHLTIKAIDDVSFQIDKGEIFGLVGETGSGKSTTARTIMGIYPPADGEVYFKGQLISDKKIYHKNKKEIQRKMQFIFQDSAAALNPRMTVEKIIAEPLIINHIINEKEELKKKIDSLLVEVGLDTSYKSKYPSELSGGQRQRVAIARSIGMSPDLIIGDEPIASLDISIQAQIVTLFQKLQKKHGFTFLFIAHDLSIIRFISDKVGVMLKGKMMEMAPAKELFENPLHPYTKALLSAVPVPDPIYERNKKILTYDEESIQADGQMVEVTPGHFVYK</sequence>
<comment type="caution">
    <text evidence="6">The sequence shown here is derived from an EMBL/GenBank/DDBJ whole genome shotgun (WGS) entry which is preliminary data.</text>
</comment>
<evidence type="ECO:0000256" key="4">
    <source>
        <dbReference type="ARBA" id="ARBA00022840"/>
    </source>
</evidence>
<name>A0A3D8PU77_9BACI</name>
<dbReference type="CDD" id="cd03257">
    <property type="entry name" value="ABC_NikE_OppD_transporters"/>
    <property type="match status" value="1"/>
</dbReference>
<keyword evidence="2" id="KW-0813">Transport</keyword>
<evidence type="ECO:0000256" key="1">
    <source>
        <dbReference type="ARBA" id="ARBA00005417"/>
    </source>
</evidence>
<keyword evidence="3" id="KW-0547">Nucleotide-binding</keyword>
<evidence type="ECO:0000259" key="5">
    <source>
        <dbReference type="PROSITE" id="PS50893"/>
    </source>
</evidence>